<proteinExistence type="predicted"/>
<evidence type="ECO:0008006" key="3">
    <source>
        <dbReference type="Google" id="ProtNLM"/>
    </source>
</evidence>
<accession>J4U855</accession>
<dbReference type="EMBL" id="ALBS01000283">
    <property type="protein sequence ID" value="EJT46600.1"/>
    <property type="molecule type" value="Genomic_DNA"/>
</dbReference>
<dbReference type="GeneID" id="25988289"/>
<dbReference type="Proteomes" id="UP000002748">
    <property type="component" value="Unassembled WGS sequence"/>
</dbReference>
<dbReference type="AlphaFoldDB" id="J4U855"/>
<protein>
    <recommendedName>
        <fullName evidence="3">F-box domain-containing protein</fullName>
    </recommendedName>
</protein>
<evidence type="ECO:0000313" key="1">
    <source>
        <dbReference type="EMBL" id="EJT46600.1"/>
    </source>
</evidence>
<evidence type="ECO:0000313" key="2">
    <source>
        <dbReference type="Proteomes" id="UP000002748"/>
    </source>
</evidence>
<dbReference type="VEuPathDB" id="FungiDB:A1Q1_04777"/>
<gene>
    <name evidence="1" type="ORF">A1Q1_04777</name>
</gene>
<dbReference type="KEGG" id="tasa:A1Q1_04777"/>
<sequence>MPPSLDPLFFPHIFETILLNSDRKTLLTARLVSRSMCSVVDPLLCGPFLELLTESDGSLGAWSHGRTGSIDSRRLPYFYRNGNESTRIAAMRQARGFGMHTSAASRYANSLLQHLPPQVRINIMHYDINYPLPPCAFATMPGDITLPACSYLQIIVQGCGNACCCQETAAFKHVSASVGICIEANYPRAHDMSHCEQSNCSVIAGIINPGVTELVLVGVEMGMLPCLFNGINVQANPDLQVRFRLYDRFSSSREERLAREAVKCFDVSESQVRFDYFNSCLSTPVQSPTP</sequence>
<dbReference type="RefSeq" id="XP_014178490.1">
    <property type="nucleotide sequence ID" value="XM_014323015.1"/>
</dbReference>
<reference evidence="1 2" key="1">
    <citation type="journal article" date="2012" name="Eukaryot. Cell">
        <title>Draft genome sequence of CBS 2479, the standard type strain of Trichosporon asahii.</title>
        <authorList>
            <person name="Yang R.Y."/>
            <person name="Li H.T."/>
            <person name="Zhu H."/>
            <person name="Zhou G.P."/>
            <person name="Wang M."/>
            <person name="Wang L."/>
        </authorList>
    </citation>
    <scope>NUCLEOTIDE SEQUENCE [LARGE SCALE GENOMIC DNA]</scope>
    <source>
        <strain evidence="2">ATCC 90039 / CBS 2479 / JCM 2466 / KCTC 7840 / NCYC 2677 / UAMH 7654</strain>
    </source>
</reference>
<dbReference type="HOGENOM" id="CLU_083702_0_0_1"/>
<comment type="caution">
    <text evidence="1">The sequence shown here is derived from an EMBL/GenBank/DDBJ whole genome shotgun (WGS) entry which is preliminary data.</text>
</comment>
<name>J4U855_TRIAS</name>
<organism evidence="1 2">
    <name type="scientific">Trichosporon asahii var. asahii (strain ATCC 90039 / CBS 2479 / JCM 2466 / KCTC 7840 / NBRC 103889/ NCYC 2677 / UAMH 7654)</name>
    <name type="common">Yeast</name>
    <dbReference type="NCBI Taxonomy" id="1186058"/>
    <lineage>
        <taxon>Eukaryota</taxon>
        <taxon>Fungi</taxon>
        <taxon>Dikarya</taxon>
        <taxon>Basidiomycota</taxon>
        <taxon>Agaricomycotina</taxon>
        <taxon>Tremellomycetes</taxon>
        <taxon>Trichosporonales</taxon>
        <taxon>Trichosporonaceae</taxon>
        <taxon>Trichosporon</taxon>
    </lineage>
</organism>